<feature type="domain" description="Caspase family p20" evidence="10">
    <location>
        <begin position="145"/>
        <end position="268"/>
    </location>
</feature>
<dbReference type="PRINTS" id="PR00376">
    <property type="entry name" value="IL1BCENZYME"/>
</dbReference>
<dbReference type="Gene3D" id="3.40.50.1460">
    <property type="match status" value="1"/>
</dbReference>
<dbReference type="GO" id="GO:0043525">
    <property type="term" value="P:positive regulation of neuron apoptotic process"/>
    <property type="evidence" value="ECO:0007669"/>
    <property type="project" value="TreeGrafter"/>
</dbReference>
<dbReference type="InterPro" id="IPR001309">
    <property type="entry name" value="Pept_C14_p20"/>
</dbReference>
<evidence type="ECO:0000256" key="7">
    <source>
        <dbReference type="RuleBase" id="RU003971"/>
    </source>
</evidence>
<protein>
    <submittedName>
        <fullName evidence="11">CASP1_1 protein</fullName>
    </submittedName>
    <submittedName>
        <fullName evidence="13">Caspase-1 isoform X1</fullName>
    </submittedName>
</protein>
<dbReference type="PANTHER" id="PTHR10454:SF232">
    <property type="entry name" value="AT03047P-RELATED"/>
    <property type="match status" value="1"/>
</dbReference>
<dbReference type="GO" id="GO:1990525">
    <property type="term" value="F:BIR domain binding"/>
    <property type="evidence" value="ECO:0007669"/>
    <property type="project" value="UniProtKB-ARBA"/>
</dbReference>
<reference evidence="11" key="1">
    <citation type="submission" date="2015-01" db="EMBL/GenBank/DDBJ databases">
        <title>Transcriptome Assembly of Fopius arisanus.</title>
        <authorList>
            <person name="Geib S."/>
        </authorList>
    </citation>
    <scope>NUCLEOTIDE SEQUENCE</scope>
</reference>
<dbReference type="SMART" id="SM00115">
    <property type="entry name" value="CASc"/>
    <property type="match status" value="1"/>
</dbReference>
<evidence type="ECO:0000256" key="8">
    <source>
        <dbReference type="SAM" id="MobiDB-lite"/>
    </source>
</evidence>
<dbReference type="GO" id="GO:0045476">
    <property type="term" value="P:nurse cell apoptotic process"/>
    <property type="evidence" value="ECO:0007669"/>
    <property type="project" value="UniProtKB-ARBA"/>
</dbReference>
<feature type="region of interest" description="Disordered" evidence="8">
    <location>
        <begin position="1"/>
        <end position="122"/>
    </location>
</feature>
<keyword evidence="4" id="KW-0378">Hydrolase</keyword>
<evidence type="ECO:0000256" key="4">
    <source>
        <dbReference type="ARBA" id="ARBA00022801"/>
    </source>
</evidence>
<dbReference type="InterPro" id="IPR002398">
    <property type="entry name" value="Pept_C14"/>
</dbReference>
<accession>A0A0C9RBQ1</accession>
<keyword evidence="2" id="KW-0645">Protease</keyword>
<proteinExistence type="inferred from homology"/>
<dbReference type="InterPro" id="IPR016129">
    <property type="entry name" value="Caspase_his_AS"/>
</dbReference>
<evidence type="ECO:0000259" key="9">
    <source>
        <dbReference type="PROSITE" id="PS50207"/>
    </source>
</evidence>
<keyword evidence="12" id="KW-1185">Reference proteome</keyword>
<evidence type="ECO:0000256" key="1">
    <source>
        <dbReference type="ARBA" id="ARBA00010134"/>
    </source>
</evidence>
<sequence>MDTEIANSRGETPGNIFQMMPGDEDLDQGNTPIMNKRMRRVSDVIDSVGEKDDDLPSGYSTPRATEADNEVFLESPEQNTPESIRVFKPNWLTQKKSSDLPDAGVSQPSCSQGETDLSQPSASSTLSATMTVHKDAEHYNMNHKNRGKCVVFNHEIFDTGFPPREGSALDAKKIDKTFSSLGFEVEILEDLEHSKVIEKINELSSEDHSDNDCLCIFMLTHGLSPDMVFAKDVAYNAEKIWKPFTADKCTSLAGKPKLFFFQACRGEGLDAGVQVKHPRLAAAFRTEVDSSTTSYKLPTHADFLIAHSTVQGHYSWRSPSCGTWFIQSLCDAIDEFHETTDLQKILTICSRRVATEFSSYNELYPTRHEQKQVPSITSMLIRDIYFTPK</sequence>
<gene>
    <name evidence="11" type="primary">CASP1_1</name>
    <name evidence="13" type="synonym">LOC105271107</name>
    <name evidence="11" type="ORF">g.20839</name>
</gene>
<dbReference type="RefSeq" id="XP_011310750.1">
    <property type="nucleotide sequence ID" value="XM_011312448.1"/>
</dbReference>
<keyword evidence="5" id="KW-0788">Thiol protease</keyword>
<evidence type="ECO:0000256" key="6">
    <source>
        <dbReference type="ARBA" id="ARBA00023145"/>
    </source>
</evidence>
<dbReference type="GO" id="GO:0004197">
    <property type="term" value="F:cysteine-type endopeptidase activity"/>
    <property type="evidence" value="ECO:0007669"/>
    <property type="project" value="InterPro"/>
</dbReference>
<dbReference type="PROSITE" id="PS50207">
    <property type="entry name" value="CASPASE_P10"/>
    <property type="match status" value="1"/>
</dbReference>
<dbReference type="InterPro" id="IPR011600">
    <property type="entry name" value="Pept_C14_caspase"/>
</dbReference>
<dbReference type="AlphaFoldDB" id="A0A0C9RBQ1"/>
<reference evidence="13" key="2">
    <citation type="submission" date="2025-04" db="UniProtKB">
        <authorList>
            <consortium name="RefSeq"/>
        </authorList>
    </citation>
    <scope>IDENTIFICATION</scope>
    <source>
        <strain evidence="13">USDA-PBARC FA_bdor</strain>
        <tissue evidence="13">Whole organism</tissue>
    </source>
</reference>
<evidence type="ECO:0000313" key="12">
    <source>
        <dbReference type="Proteomes" id="UP000694866"/>
    </source>
</evidence>
<evidence type="ECO:0000256" key="2">
    <source>
        <dbReference type="ARBA" id="ARBA00022670"/>
    </source>
</evidence>
<dbReference type="GeneID" id="105271107"/>
<dbReference type="CDD" id="cd00032">
    <property type="entry name" value="CASc"/>
    <property type="match status" value="1"/>
</dbReference>
<dbReference type="FunFam" id="3.40.50.1460:FF:000001">
    <property type="entry name" value="Caspase-3 preproprotein"/>
    <property type="match status" value="1"/>
</dbReference>
<dbReference type="GO" id="GO:0005737">
    <property type="term" value="C:cytoplasm"/>
    <property type="evidence" value="ECO:0007669"/>
    <property type="project" value="TreeGrafter"/>
</dbReference>
<dbReference type="PROSITE" id="PS01122">
    <property type="entry name" value="CASPASE_CYS"/>
    <property type="match status" value="1"/>
</dbReference>
<dbReference type="GO" id="GO:0016322">
    <property type="term" value="P:neuron remodeling"/>
    <property type="evidence" value="ECO:0007669"/>
    <property type="project" value="UniProtKB-ARBA"/>
</dbReference>
<accession>A0A9R1TJS3</accession>
<organism evidence="11">
    <name type="scientific">Fopius arisanus</name>
    <dbReference type="NCBI Taxonomy" id="64838"/>
    <lineage>
        <taxon>Eukaryota</taxon>
        <taxon>Metazoa</taxon>
        <taxon>Ecdysozoa</taxon>
        <taxon>Arthropoda</taxon>
        <taxon>Hexapoda</taxon>
        <taxon>Insecta</taxon>
        <taxon>Pterygota</taxon>
        <taxon>Neoptera</taxon>
        <taxon>Endopterygota</taxon>
        <taxon>Hymenoptera</taxon>
        <taxon>Apocrita</taxon>
        <taxon>Ichneumonoidea</taxon>
        <taxon>Braconidae</taxon>
        <taxon>Opiinae</taxon>
        <taxon>Fopius</taxon>
    </lineage>
</organism>
<dbReference type="InterPro" id="IPR033139">
    <property type="entry name" value="Caspase_cys_AS"/>
</dbReference>
<evidence type="ECO:0000256" key="5">
    <source>
        <dbReference type="ARBA" id="ARBA00022807"/>
    </source>
</evidence>
<dbReference type="PROSITE" id="PS01121">
    <property type="entry name" value="CASPASE_HIS"/>
    <property type="match status" value="1"/>
</dbReference>
<comment type="similarity">
    <text evidence="1 7">Belongs to the peptidase C14A family.</text>
</comment>
<feature type="compositionally biased region" description="Polar residues" evidence="8">
    <location>
        <begin position="106"/>
        <end position="122"/>
    </location>
</feature>
<keyword evidence="3" id="KW-0053">Apoptosis</keyword>
<keyword evidence="6" id="KW-0865">Zymogen</keyword>
<dbReference type="Proteomes" id="UP000694866">
    <property type="component" value="Unplaced"/>
</dbReference>
<dbReference type="Pfam" id="PF00656">
    <property type="entry name" value="Peptidase_C14"/>
    <property type="match status" value="1"/>
</dbReference>
<dbReference type="OrthoDB" id="6116485at2759"/>
<evidence type="ECO:0000256" key="3">
    <source>
        <dbReference type="ARBA" id="ARBA00022703"/>
    </source>
</evidence>
<dbReference type="EMBL" id="GBYB01013974">
    <property type="protein sequence ID" value="JAG83741.1"/>
    <property type="molecule type" value="Transcribed_RNA"/>
</dbReference>
<dbReference type="PANTHER" id="PTHR10454">
    <property type="entry name" value="CASPASE"/>
    <property type="match status" value="1"/>
</dbReference>
<dbReference type="GO" id="GO:0045751">
    <property type="term" value="P:negative regulation of Toll signaling pathway"/>
    <property type="evidence" value="ECO:0007669"/>
    <property type="project" value="UniProtKB-ARBA"/>
</dbReference>
<feature type="domain" description="Caspase family p10" evidence="9">
    <location>
        <begin position="293"/>
        <end position="388"/>
    </location>
</feature>
<dbReference type="InterPro" id="IPR015917">
    <property type="entry name" value="Pept_C14A"/>
</dbReference>
<evidence type="ECO:0000259" key="10">
    <source>
        <dbReference type="PROSITE" id="PS50208"/>
    </source>
</evidence>
<dbReference type="InterPro" id="IPR029030">
    <property type="entry name" value="Caspase-like_dom_sf"/>
</dbReference>
<dbReference type="GO" id="GO:0006508">
    <property type="term" value="P:proteolysis"/>
    <property type="evidence" value="ECO:0007669"/>
    <property type="project" value="UniProtKB-KW"/>
</dbReference>
<evidence type="ECO:0000313" key="13">
    <source>
        <dbReference type="RefSeq" id="XP_011310750.1"/>
    </source>
</evidence>
<dbReference type="PROSITE" id="PS50208">
    <property type="entry name" value="CASPASE_P20"/>
    <property type="match status" value="1"/>
</dbReference>
<evidence type="ECO:0000313" key="11">
    <source>
        <dbReference type="EMBL" id="JAG83741.1"/>
    </source>
</evidence>
<dbReference type="KEGG" id="fas:105271107"/>
<name>A0A0C9RBQ1_9HYME</name>
<dbReference type="InterPro" id="IPR002138">
    <property type="entry name" value="Pept_C14_p10"/>
</dbReference>
<dbReference type="SUPFAM" id="SSF52129">
    <property type="entry name" value="Caspase-like"/>
    <property type="match status" value="1"/>
</dbReference>
<feature type="compositionally biased region" description="Polar residues" evidence="8">
    <location>
        <begin position="1"/>
        <end position="10"/>
    </location>
</feature>